<accession>A0ABR8FJC2</accession>
<evidence type="ECO:0000313" key="1">
    <source>
        <dbReference type="EMBL" id="MBD2569864.1"/>
    </source>
</evidence>
<keyword evidence="2" id="KW-1185">Reference proteome</keyword>
<protein>
    <submittedName>
        <fullName evidence="1">Uncharacterized protein</fullName>
    </submittedName>
</protein>
<comment type="caution">
    <text evidence="1">The sequence shown here is derived from an EMBL/GenBank/DDBJ whole genome shotgun (WGS) entry which is preliminary data.</text>
</comment>
<sequence length="59" mass="7051">MLHRIRKKNGEILHPVYIDGLRFSGAEWVYAVNLPEDHPDWILEDSEWAEVEEEDLEEM</sequence>
<reference evidence="1 2" key="1">
    <citation type="journal article" date="2020" name="ISME J.">
        <title>Comparative genomics reveals insights into cyanobacterial evolution and habitat adaptation.</title>
        <authorList>
            <person name="Chen M.Y."/>
            <person name="Teng W.K."/>
            <person name="Zhao L."/>
            <person name="Hu C.X."/>
            <person name="Zhou Y.K."/>
            <person name="Han B.P."/>
            <person name="Song L.R."/>
            <person name="Shu W.S."/>
        </authorList>
    </citation>
    <scope>NUCLEOTIDE SEQUENCE [LARGE SCALE GENOMIC DNA]</scope>
    <source>
        <strain evidence="1 2">FACHB-196</strain>
    </source>
</reference>
<organism evidence="1 2">
    <name type="scientific">Anabaena lutea FACHB-196</name>
    <dbReference type="NCBI Taxonomy" id="2692881"/>
    <lineage>
        <taxon>Bacteria</taxon>
        <taxon>Bacillati</taxon>
        <taxon>Cyanobacteriota</taxon>
        <taxon>Cyanophyceae</taxon>
        <taxon>Nostocales</taxon>
        <taxon>Nostocaceae</taxon>
        <taxon>Anabaena</taxon>
    </lineage>
</organism>
<proteinExistence type="predicted"/>
<gene>
    <name evidence="1" type="ORF">H6G59_18575</name>
</gene>
<dbReference type="Proteomes" id="UP000640531">
    <property type="component" value="Unassembled WGS sequence"/>
</dbReference>
<name>A0ABR8FJC2_9NOST</name>
<evidence type="ECO:0000313" key="2">
    <source>
        <dbReference type="Proteomes" id="UP000640531"/>
    </source>
</evidence>
<dbReference type="EMBL" id="JACJST010000019">
    <property type="protein sequence ID" value="MBD2569864.1"/>
    <property type="molecule type" value="Genomic_DNA"/>
</dbReference>